<proteinExistence type="predicted"/>
<evidence type="ECO:0000313" key="3">
    <source>
        <dbReference type="EMBL" id="EHK83748.1"/>
    </source>
</evidence>
<gene>
    <name evidence="3" type="ORF">AK37_10221</name>
</gene>
<evidence type="ECO:0000259" key="2">
    <source>
        <dbReference type="Pfam" id="PF17032"/>
    </source>
</evidence>
<dbReference type="PATRIC" id="fig|1114960.4.peg.2073"/>
<dbReference type="Proteomes" id="UP000005064">
    <property type="component" value="Unassembled WGS sequence"/>
</dbReference>
<feature type="domain" description="Zinc-ribbon 15" evidence="2">
    <location>
        <begin position="76"/>
        <end position="121"/>
    </location>
</feature>
<sequence>MTYGCGSPPPDPSRRPGKRDGGRVVDRGWPIGGDEHGDPSDHALKDHTSSLYARTMFLLFGFGTKRQNLGPGQNRTCPRCHNTTQWLRIRESKQFTLFFVPVARWGRRQLEQCGICGTAVEM</sequence>
<dbReference type="Pfam" id="PF17032">
    <property type="entry name" value="Zn_ribbon_15"/>
    <property type="match status" value="1"/>
</dbReference>
<protein>
    <recommendedName>
        <fullName evidence="2">Zinc-ribbon 15 domain-containing protein</fullName>
    </recommendedName>
</protein>
<dbReference type="AlphaFoldDB" id="H0JQW5"/>
<organism evidence="3 4">
    <name type="scientific">Rhodococcus pyridinivorans AK37</name>
    <dbReference type="NCBI Taxonomy" id="1114960"/>
    <lineage>
        <taxon>Bacteria</taxon>
        <taxon>Bacillati</taxon>
        <taxon>Actinomycetota</taxon>
        <taxon>Actinomycetes</taxon>
        <taxon>Mycobacteriales</taxon>
        <taxon>Nocardiaceae</taxon>
        <taxon>Rhodococcus</taxon>
    </lineage>
</organism>
<feature type="region of interest" description="Disordered" evidence="1">
    <location>
        <begin position="1"/>
        <end position="41"/>
    </location>
</feature>
<name>H0JQW5_9NOCA</name>
<comment type="caution">
    <text evidence="3">The sequence shown here is derived from an EMBL/GenBank/DDBJ whole genome shotgun (WGS) entry which is preliminary data.</text>
</comment>
<feature type="compositionally biased region" description="Basic and acidic residues" evidence="1">
    <location>
        <begin position="12"/>
        <end position="26"/>
    </location>
</feature>
<evidence type="ECO:0000313" key="4">
    <source>
        <dbReference type="Proteomes" id="UP000005064"/>
    </source>
</evidence>
<evidence type="ECO:0000256" key="1">
    <source>
        <dbReference type="SAM" id="MobiDB-lite"/>
    </source>
</evidence>
<dbReference type="EMBL" id="AHBW01000038">
    <property type="protein sequence ID" value="EHK83748.1"/>
    <property type="molecule type" value="Genomic_DNA"/>
</dbReference>
<accession>H0JQW5</accession>
<reference evidence="3 4" key="1">
    <citation type="submission" date="2011-12" db="EMBL/GenBank/DDBJ databases">
        <authorList>
            <person name="Kriszt B."/>
            <person name="Tancsics A."/>
            <person name="Cserhati M."/>
            <person name="Toth A."/>
            <person name="Nagy I."/>
            <person name="Horvath B."/>
            <person name="Tamura T."/>
            <person name="Kukolya J."/>
            <person name="Szoboszlay S."/>
        </authorList>
    </citation>
    <scope>NUCLEOTIDE SEQUENCE [LARGE SCALE GENOMIC DNA]</scope>
    <source>
        <strain evidence="3 4">AK37</strain>
    </source>
</reference>
<dbReference type="InterPro" id="IPR031493">
    <property type="entry name" value="Zinc_ribbon_15"/>
</dbReference>